<keyword evidence="3" id="KW-1185">Reference proteome</keyword>
<dbReference type="Proteomes" id="UP000192591">
    <property type="component" value="Unassembled WGS sequence"/>
</dbReference>
<name>A0A1V9A5E4_SACPI</name>
<keyword evidence="2" id="KW-0378">Hydrolase</keyword>
<dbReference type="SUPFAM" id="SSF56281">
    <property type="entry name" value="Metallo-hydrolase/oxidoreductase"/>
    <property type="match status" value="1"/>
</dbReference>
<dbReference type="AlphaFoldDB" id="A0A1V9A5E4"/>
<dbReference type="Gene3D" id="3.60.15.10">
    <property type="entry name" value="Ribonuclease Z/Hydroxyacylglutathione hydrolase-like"/>
    <property type="match status" value="1"/>
</dbReference>
<dbReference type="InterPro" id="IPR036866">
    <property type="entry name" value="RibonucZ/Hydroxyglut_hydro"/>
</dbReference>
<protein>
    <submittedName>
        <fullName evidence="2">MBL fold metallo-hydrolase</fullName>
    </submittedName>
</protein>
<dbReference type="PANTHER" id="PTHR46018:SF4">
    <property type="entry name" value="METALLO-HYDROLASE YHFI-RELATED"/>
    <property type="match status" value="1"/>
</dbReference>
<sequence>MVLIVRLTILGCSGSIPGPDRAASGYLLEADGFRLALDLGNGTLARLQAECDPFTLDALVLSHLHPDHCADVSALTVLRRYHPAPPYDPRQRRLPVHAPEEAPARLANAYAPHEAERRNTDLSDVFAFHPLHPGARRIGPFTVTPVPVVHPTESFGFRIEHGGTTLAYTGDTGPCPALEELAAGATALLCEASWTDAPGRPEALHLSGAQAGALAARAGAGRLLLTHVPPWSDVDAIVAEARAAFSGPVEPVEQGAVYDL</sequence>
<dbReference type="STRING" id="1962155.B1813_08475"/>
<dbReference type="GO" id="GO:0042781">
    <property type="term" value="F:3'-tRNA processing endoribonuclease activity"/>
    <property type="evidence" value="ECO:0007669"/>
    <property type="project" value="TreeGrafter"/>
</dbReference>
<gene>
    <name evidence="2" type="ORF">B1813_08475</name>
</gene>
<dbReference type="SMART" id="SM00849">
    <property type="entry name" value="Lactamase_B"/>
    <property type="match status" value="1"/>
</dbReference>
<proteinExistence type="predicted"/>
<comment type="caution">
    <text evidence="2">The sequence shown here is derived from an EMBL/GenBank/DDBJ whole genome shotgun (WGS) entry which is preliminary data.</text>
</comment>
<dbReference type="PANTHER" id="PTHR46018">
    <property type="entry name" value="ZINC PHOSPHODIESTERASE ELAC PROTEIN 1"/>
    <property type="match status" value="1"/>
</dbReference>
<evidence type="ECO:0000313" key="2">
    <source>
        <dbReference type="EMBL" id="OQO92256.1"/>
    </source>
</evidence>
<dbReference type="EMBL" id="MWIH01000005">
    <property type="protein sequence ID" value="OQO92256.1"/>
    <property type="molecule type" value="Genomic_DNA"/>
</dbReference>
<feature type="domain" description="Metallo-beta-lactamase" evidence="1">
    <location>
        <begin position="22"/>
        <end position="209"/>
    </location>
</feature>
<dbReference type="Pfam" id="PF12706">
    <property type="entry name" value="Lactamase_B_2"/>
    <property type="match status" value="1"/>
</dbReference>
<dbReference type="CDD" id="cd07716">
    <property type="entry name" value="RNaseZ_short-form-like_MBL-fold"/>
    <property type="match status" value="1"/>
</dbReference>
<reference evidence="2 3" key="1">
    <citation type="submission" date="2017-02" db="EMBL/GenBank/DDBJ databases">
        <title>Draft genome of Saccharomonospora sp. 154.</title>
        <authorList>
            <person name="Alonso-Carmona G.S."/>
            <person name="De La Haba R."/>
            <person name="Vera-Gargallo B."/>
            <person name="Sandoval-Trujillo A.H."/>
            <person name="Ramirez-Duran N."/>
            <person name="Ventosa A."/>
        </authorList>
    </citation>
    <scope>NUCLEOTIDE SEQUENCE [LARGE SCALE GENOMIC DNA]</scope>
    <source>
        <strain evidence="2 3">LRS4.154</strain>
    </source>
</reference>
<accession>A0A1V9A5E4</accession>
<organism evidence="2 3">
    <name type="scientific">Saccharomonospora piscinae</name>
    <dbReference type="NCBI Taxonomy" id="687388"/>
    <lineage>
        <taxon>Bacteria</taxon>
        <taxon>Bacillati</taxon>
        <taxon>Actinomycetota</taxon>
        <taxon>Actinomycetes</taxon>
        <taxon>Pseudonocardiales</taxon>
        <taxon>Pseudonocardiaceae</taxon>
        <taxon>Saccharomonospora</taxon>
    </lineage>
</organism>
<evidence type="ECO:0000313" key="3">
    <source>
        <dbReference type="Proteomes" id="UP000192591"/>
    </source>
</evidence>
<evidence type="ECO:0000259" key="1">
    <source>
        <dbReference type="SMART" id="SM00849"/>
    </source>
</evidence>
<dbReference type="InterPro" id="IPR001279">
    <property type="entry name" value="Metallo-B-lactamas"/>
</dbReference>